<comment type="similarity">
    <text evidence="1">Belongs to the heat shock protein 70 family.</text>
</comment>
<dbReference type="PANTHER" id="PTHR42749">
    <property type="entry name" value="CELL SHAPE-DETERMINING PROTEIN MREB"/>
    <property type="match status" value="1"/>
</dbReference>
<gene>
    <name evidence="7" type="ORF">LX16_2064</name>
</gene>
<dbReference type="InterPro" id="IPR043129">
    <property type="entry name" value="ATPase_NBD"/>
</dbReference>
<keyword evidence="5" id="KW-0143">Chaperone</keyword>
<dbReference type="SUPFAM" id="SSF50978">
    <property type="entry name" value="WD40 repeat-like"/>
    <property type="match status" value="1"/>
</dbReference>
<dbReference type="PRINTS" id="PR00301">
    <property type="entry name" value="HEATSHOCK70"/>
</dbReference>
<dbReference type="InterPro" id="IPR018181">
    <property type="entry name" value="Heat_shock_70_CS"/>
</dbReference>
<keyword evidence="4" id="KW-0346">Stress response</keyword>
<evidence type="ECO:0000256" key="1">
    <source>
        <dbReference type="ARBA" id="ARBA00007381"/>
    </source>
</evidence>
<dbReference type="InterPro" id="IPR036322">
    <property type="entry name" value="WD40_repeat_dom_sf"/>
</dbReference>
<dbReference type="GO" id="GO:0140662">
    <property type="term" value="F:ATP-dependent protein folding chaperone"/>
    <property type="evidence" value="ECO:0007669"/>
    <property type="project" value="InterPro"/>
</dbReference>
<evidence type="ECO:0000256" key="5">
    <source>
        <dbReference type="ARBA" id="ARBA00023186"/>
    </source>
</evidence>
<feature type="region of interest" description="Disordered" evidence="6">
    <location>
        <begin position="354"/>
        <end position="462"/>
    </location>
</feature>
<dbReference type="Gene3D" id="2.130.10.10">
    <property type="entry name" value="YVTN repeat-like/Quinoprotein amine dehydrogenase"/>
    <property type="match status" value="2"/>
</dbReference>
<dbReference type="InterPro" id="IPR015943">
    <property type="entry name" value="WD40/YVTN_repeat-like_dom_sf"/>
</dbReference>
<dbReference type="Gene3D" id="3.30.420.40">
    <property type="match status" value="2"/>
</dbReference>
<evidence type="ECO:0000313" key="7">
    <source>
        <dbReference type="EMBL" id="TWJ16335.1"/>
    </source>
</evidence>
<organism evidence="7 8">
    <name type="scientific">Stackebrandtia albiflava</name>
    <dbReference type="NCBI Taxonomy" id="406432"/>
    <lineage>
        <taxon>Bacteria</taxon>
        <taxon>Bacillati</taxon>
        <taxon>Actinomycetota</taxon>
        <taxon>Actinomycetes</taxon>
        <taxon>Glycomycetales</taxon>
        <taxon>Glycomycetaceae</taxon>
        <taxon>Stackebrandtia</taxon>
    </lineage>
</organism>
<feature type="compositionally biased region" description="Acidic residues" evidence="6">
    <location>
        <begin position="448"/>
        <end position="457"/>
    </location>
</feature>
<dbReference type="PROSITE" id="PS01036">
    <property type="entry name" value="HSP70_3"/>
    <property type="match status" value="1"/>
</dbReference>
<evidence type="ECO:0000313" key="8">
    <source>
        <dbReference type="Proteomes" id="UP000321617"/>
    </source>
</evidence>
<proteinExistence type="inferred from homology"/>
<keyword evidence="2" id="KW-0547">Nucleotide-binding</keyword>
<evidence type="ECO:0000256" key="2">
    <source>
        <dbReference type="ARBA" id="ARBA00022741"/>
    </source>
</evidence>
<keyword evidence="3" id="KW-0067">ATP-binding</keyword>
<dbReference type="Proteomes" id="UP000321617">
    <property type="component" value="Unassembled WGS sequence"/>
</dbReference>
<feature type="compositionally biased region" description="Basic and acidic residues" evidence="6">
    <location>
        <begin position="421"/>
        <end position="446"/>
    </location>
</feature>
<dbReference type="Pfam" id="PF00400">
    <property type="entry name" value="WD40"/>
    <property type="match status" value="2"/>
</dbReference>
<dbReference type="GO" id="GO:0005524">
    <property type="term" value="F:ATP binding"/>
    <property type="evidence" value="ECO:0007669"/>
    <property type="project" value="UniProtKB-KW"/>
</dbReference>
<feature type="compositionally biased region" description="Low complexity" evidence="6">
    <location>
        <begin position="504"/>
        <end position="515"/>
    </location>
</feature>
<accession>A0A562VEP1</accession>
<dbReference type="AlphaFoldDB" id="A0A562VEP1"/>
<dbReference type="InterPro" id="IPR001680">
    <property type="entry name" value="WD40_rpt"/>
</dbReference>
<evidence type="ECO:0000256" key="4">
    <source>
        <dbReference type="ARBA" id="ARBA00023016"/>
    </source>
</evidence>
<protein>
    <submittedName>
        <fullName evidence="7">WD40 repeat protein</fullName>
    </submittedName>
</protein>
<reference evidence="7 8" key="1">
    <citation type="journal article" date="2013" name="Stand. Genomic Sci.">
        <title>Genomic Encyclopedia of Type Strains, Phase I: The one thousand microbial genomes (KMG-I) project.</title>
        <authorList>
            <person name="Kyrpides N.C."/>
            <person name="Woyke T."/>
            <person name="Eisen J.A."/>
            <person name="Garrity G."/>
            <person name="Lilburn T.G."/>
            <person name="Beck B.J."/>
            <person name="Whitman W.B."/>
            <person name="Hugenholtz P."/>
            <person name="Klenk H.P."/>
        </authorList>
    </citation>
    <scope>NUCLEOTIDE SEQUENCE [LARGE SCALE GENOMIC DNA]</scope>
    <source>
        <strain evidence="7 8">DSM 45044</strain>
    </source>
</reference>
<dbReference type="SUPFAM" id="SSF53067">
    <property type="entry name" value="Actin-like ATPase domain"/>
    <property type="match status" value="2"/>
</dbReference>
<dbReference type="PANTHER" id="PTHR42749:SF1">
    <property type="entry name" value="CELL SHAPE-DETERMINING PROTEIN MREB"/>
    <property type="match status" value="1"/>
</dbReference>
<dbReference type="Pfam" id="PF00012">
    <property type="entry name" value="HSP70"/>
    <property type="match status" value="1"/>
</dbReference>
<evidence type="ECO:0000256" key="3">
    <source>
        <dbReference type="ARBA" id="ARBA00022840"/>
    </source>
</evidence>
<feature type="region of interest" description="Disordered" evidence="6">
    <location>
        <begin position="495"/>
        <end position="519"/>
    </location>
</feature>
<comment type="caution">
    <text evidence="7">The sequence shown here is derived from an EMBL/GenBank/DDBJ whole genome shotgun (WGS) entry which is preliminary data.</text>
</comment>
<dbReference type="Gene3D" id="3.90.640.10">
    <property type="entry name" value="Actin, Chain A, domain 4"/>
    <property type="match status" value="1"/>
</dbReference>
<dbReference type="InterPro" id="IPR013126">
    <property type="entry name" value="Hsp_70_fam"/>
</dbReference>
<name>A0A562VEP1_9ACTN</name>
<dbReference type="SMART" id="SM00320">
    <property type="entry name" value="WD40"/>
    <property type="match status" value="5"/>
</dbReference>
<sequence>MFPSHNGALGIDFGTSHTVAVVRRRDGRVQSLLFDSSPLLPSAVFVDGDERLVTGRDALESARTAPARLEPHPKRRVDDGTVLLGDREWRVVDLFAAVLERVRRECVQVMGEVPQDVAVTHPAVWGAPRREVLRKACGRAGLSKVRLVPEPVAAAYYLVEQLDHAVAPGTSILVYDFGAGTFDVSVVTRRARGFDVTAASGLDELGGIDIDAAIAAELRERVGEVGDWNWFSHPGTAAERRGRHDLDRDIRLAKERLSRQTTADLYVPILDRDVHLTRAELETLARPLLDRAVAVVRSVVEGAGVRATELGGIFLVGGASRMPLVATLLHRELGIAPIVVDQLEQVVAHGALSSGHVDRSTTVSDTAAVKPPSEASDSRDSPLLASRSTTAPVSPAVPAPAPERATTPGDPEPVTPAVMRTRTDEDSPPERIESSKRGSDMYHADTDPPVEDQDDAQGDGADVTPRAARLRRRVLLAGGLGVAAAVVIPFALSGDDPPARSDDTATSSPSPSTSGDGRRWASETFLEDVDVRALALSPDGSVLAFTREEALELWNTSGEGIDVLPYEEDPTAFDTGDRMTFHPDGDLLAVSREGVGIWEVSRRERFATLEGDRRTPMAFSPDGRLLAFGRDDQVLVWDVTTRTTVTTLTSSAWEVTGLEGIAFSPDGIRLATVGGGLESTILEVWDTATWRRTFSPEAVFDGLGGAVAFSPDGSLFAVSGLGSGRIQLYEVADWKRADMLEAPGGNGNHLQFSHDGAILASNGRIETSGRLDLWDMTTRQRFTSLPGSPLLHRGGDLTGIAFSPDGVTIVTANDSSIELWKPV</sequence>
<evidence type="ECO:0000256" key="6">
    <source>
        <dbReference type="SAM" id="MobiDB-lite"/>
    </source>
</evidence>
<dbReference type="EMBL" id="VLLL01000005">
    <property type="protein sequence ID" value="TWJ16335.1"/>
    <property type="molecule type" value="Genomic_DNA"/>
</dbReference>
<keyword evidence="8" id="KW-1185">Reference proteome</keyword>